<sequence length="217" mass="25864">LNENYCLGRGLVTRIYRLLANYKQQYSNNVYLKEKFPNNEVNEKKDIHSNKMDITGKRKQSNRSLLNKAQYYTEIVDYNNGMFDGKHFHFEKKWIRKKDYDNFLEKKRKICDITLKKIKFKNYGFGVAIFFFFFLLGIGLPIYRGLEMSIPNLDNQRGETINKIISRIKEMIGLEEGTIYVILFGIHMIILAIIFIIAIYKILRNNEKYKKIKLMTE</sequence>
<dbReference type="Proteomes" id="UP000078597">
    <property type="component" value="Unassembled WGS sequence"/>
</dbReference>
<evidence type="ECO:0008006" key="4">
    <source>
        <dbReference type="Google" id="ProtNLM"/>
    </source>
</evidence>
<keyword evidence="1" id="KW-0472">Membrane</keyword>
<feature type="non-terminal residue" evidence="2">
    <location>
        <position position="1"/>
    </location>
</feature>
<accession>A0A1A8X0W8</accession>
<dbReference type="VEuPathDB" id="PlasmoDB:PmUG01_00029700"/>
<dbReference type="Pfam" id="PF12420">
    <property type="entry name" value="DUF3671"/>
    <property type="match status" value="1"/>
</dbReference>
<evidence type="ECO:0000313" key="3">
    <source>
        <dbReference type="Proteomes" id="UP000078597"/>
    </source>
</evidence>
<reference evidence="3" key="1">
    <citation type="submission" date="2016-05" db="EMBL/GenBank/DDBJ databases">
        <authorList>
            <person name="Naeem Raeece"/>
        </authorList>
    </citation>
    <scope>NUCLEOTIDE SEQUENCE [LARGE SCALE GENOMIC DNA]</scope>
</reference>
<evidence type="ECO:0000256" key="1">
    <source>
        <dbReference type="SAM" id="Phobius"/>
    </source>
</evidence>
<name>A0A1A8X0W8_PLAMA</name>
<protein>
    <recommendedName>
        <fullName evidence="4">Fam-m protein</fullName>
    </recommendedName>
</protein>
<organism evidence="2 3">
    <name type="scientific">Plasmodium malariae</name>
    <dbReference type="NCBI Taxonomy" id="5858"/>
    <lineage>
        <taxon>Eukaryota</taxon>
        <taxon>Sar</taxon>
        <taxon>Alveolata</taxon>
        <taxon>Apicomplexa</taxon>
        <taxon>Aconoidasida</taxon>
        <taxon>Haemosporida</taxon>
        <taxon>Plasmodiidae</taxon>
        <taxon>Plasmodium</taxon>
        <taxon>Plasmodium (Plasmodium)</taxon>
    </lineage>
</organism>
<keyword evidence="1" id="KW-1133">Transmembrane helix</keyword>
<proteinExistence type="predicted"/>
<feature type="transmembrane region" description="Helical" evidence="1">
    <location>
        <begin position="123"/>
        <end position="143"/>
    </location>
</feature>
<dbReference type="InterPro" id="IPR022139">
    <property type="entry name" value="Fam-L/Fam-M-like_plasmodium"/>
</dbReference>
<gene>
    <name evidence="2" type="ORF">PMALA_065690</name>
</gene>
<keyword evidence="1" id="KW-0812">Transmembrane</keyword>
<dbReference type="EMBL" id="FLQW01005353">
    <property type="protein sequence ID" value="SBS98889.1"/>
    <property type="molecule type" value="Genomic_DNA"/>
</dbReference>
<evidence type="ECO:0000313" key="2">
    <source>
        <dbReference type="EMBL" id="SBS98889.1"/>
    </source>
</evidence>
<dbReference type="AlphaFoldDB" id="A0A1A8X0W8"/>
<feature type="transmembrane region" description="Helical" evidence="1">
    <location>
        <begin position="179"/>
        <end position="203"/>
    </location>
</feature>